<dbReference type="PRINTS" id="PR00368">
    <property type="entry name" value="FADPNR"/>
</dbReference>
<dbReference type="InterPro" id="IPR051691">
    <property type="entry name" value="Metab_Enz_Cyan_OpOx_G3PDH"/>
</dbReference>
<accession>A0ABZ1SGR6</accession>
<feature type="domain" description="BFD-like [2Fe-2S]-binding" evidence="3">
    <location>
        <begin position="390"/>
        <end position="444"/>
    </location>
</feature>
<dbReference type="InterPro" id="IPR007419">
    <property type="entry name" value="BFD-like_2Fe2S-bd_dom"/>
</dbReference>
<dbReference type="InterPro" id="IPR036188">
    <property type="entry name" value="FAD/NAD-bd_sf"/>
</dbReference>
<dbReference type="CDD" id="cd19946">
    <property type="entry name" value="GlpA-like_Fer2_BFD-like"/>
    <property type="match status" value="1"/>
</dbReference>
<gene>
    <name evidence="5" type="ORF">OG913_19730</name>
</gene>
<dbReference type="EMBL" id="CP108085">
    <property type="protein sequence ID" value="WUP71682.1"/>
    <property type="molecule type" value="Genomic_DNA"/>
</dbReference>
<dbReference type="PANTHER" id="PTHR42949:SF3">
    <property type="entry name" value="ANAEROBIC GLYCEROL-3-PHOSPHATE DEHYDROGENASE SUBUNIT B"/>
    <property type="match status" value="1"/>
</dbReference>
<dbReference type="InterPro" id="IPR023753">
    <property type="entry name" value="FAD/NAD-binding_dom"/>
</dbReference>
<organism evidence="5 6">
    <name type="scientific">Microbispora hainanensis</name>
    <dbReference type="NCBI Taxonomy" id="568844"/>
    <lineage>
        <taxon>Bacteria</taxon>
        <taxon>Bacillati</taxon>
        <taxon>Actinomycetota</taxon>
        <taxon>Actinomycetes</taxon>
        <taxon>Streptosporangiales</taxon>
        <taxon>Streptosporangiaceae</taxon>
        <taxon>Microbispora</taxon>
    </lineage>
</organism>
<evidence type="ECO:0000259" key="3">
    <source>
        <dbReference type="Pfam" id="PF04324"/>
    </source>
</evidence>
<evidence type="ECO:0000256" key="2">
    <source>
        <dbReference type="SAM" id="MobiDB-lite"/>
    </source>
</evidence>
<keyword evidence="1" id="KW-0560">Oxidoreductase</keyword>
<dbReference type="PANTHER" id="PTHR42949">
    <property type="entry name" value="ANAEROBIC GLYCEROL-3-PHOSPHATE DEHYDROGENASE SUBUNIT B"/>
    <property type="match status" value="1"/>
</dbReference>
<protein>
    <submittedName>
        <fullName evidence="5">FAD-dependent oxidoreductase</fullName>
    </submittedName>
</protein>
<dbReference type="PRINTS" id="PR00411">
    <property type="entry name" value="PNDRDTASEI"/>
</dbReference>
<dbReference type="SUPFAM" id="SSF51905">
    <property type="entry name" value="FAD/NAD(P)-binding domain"/>
    <property type="match status" value="1"/>
</dbReference>
<feature type="domain" description="FAD/NAD(P)-binding" evidence="4">
    <location>
        <begin position="19"/>
        <end position="330"/>
    </location>
</feature>
<name>A0ABZ1SGR6_9ACTN</name>
<feature type="compositionally biased region" description="Low complexity" evidence="2">
    <location>
        <begin position="474"/>
        <end position="486"/>
    </location>
</feature>
<dbReference type="Gene3D" id="1.10.10.1100">
    <property type="entry name" value="BFD-like [2Fe-2S]-binding domain"/>
    <property type="match status" value="1"/>
</dbReference>
<evidence type="ECO:0000313" key="5">
    <source>
        <dbReference type="EMBL" id="WUP71682.1"/>
    </source>
</evidence>
<dbReference type="PIRSF" id="PIRSF037495">
    <property type="entry name" value="Opine_OX_OoxA/HcnB"/>
    <property type="match status" value="1"/>
</dbReference>
<dbReference type="Proteomes" id="UP001432011">
    <property type="component" value="Chromosome"/>
</dbReference>
<proteinExistence type="predicted"/>
<feature type="region of interest" description="Disordered" evidence="2">
    <location>
        <begin position="474"/>
        <end position="503"/>
    </location>
</feature>
<dbReference type="RefSeq" id="WP_142649285.1">
    <property type="nucleotide sequence ID" value="NZ_CP108085.1"/>
</dbReference>
<reference evidence="5" key="1">
    <citation type="submission" date="2022-10" db="EMBL/GenBank/DDBJ databases">
        <title>The complete genomes of actinobacterial strains from the NBC collection.</title>
        <authorList>
            <person name="Joergensen T.S."/>
            <person name="Alvarez Arevalo M."/>
            <person name="Sterndorff E.B."/>
            <person name="Faurdal D."/>
            <person name="Vuksanovic O."/>
            <person name="Mourched A.-S."/>
            <person name="Charusanti P."/>
            <person name="Shaw S."/>
            <person name="Blin K."/>
            <person name="Weber T."/>
        </authorList>
    </citation>
    <scope>NUCLEOTIDE SEQUENCE</scope>
    <source>
        <strain evidence="5">NBC_00254</strain>
    </source>
</reference>
<sequence length="503" mass="52624">MTADHWNEPSGAPETVTRDVLIVGGGPAGLSAAERLAAAGLTVTLVDEQPELGGQYYRRPAPAVAERWGDHRPEGGALVERVRAAGAECRTRHTVWGVDDDGRTLLAVDGEGRPVRLRGRYLIIATGAYERVLPFPGWQLPGVATPGFAQHLAASEHTPIGERVLVAGSGPFLLPVACSLVDLGVTVVGVAEAGTPYRPRPAALGALRHPARLRELAGYVTRLARARVPIWQGHSVVRAEGTDRVSSVTVAAVGDPAAARTFLVDALCVGYGFRPQTDLARMLGCDVRTDAVTGDATPVTDPRGRTSRPGVYVIGEAAGIGGAPTARARGLLAAFDILIREGRPPARRDLLRAGAALRGLARFTELTGRLFPSPARLTSSLVPPLPGDTMICRCEAVTAREIRAVAGEAEVPAPVDVNAVKARTRAGMGPCQGRECGVAVAALVRSVAGRTTDANVFPARTPIRPIPLRALLATETTPETTPKTTPGASPDALGPATPQEERP</sequence>
<dbReference type="Gene3D" id="3.50.50.60">
    <property type="entry name" value="FAD/NAD(P)-binding domain"/>
    <property type="match status" value="2"/>
</dbReference>
<keyword evidence="6" id="KW-1185">Reference proteome</keyword>
<dbReference type="Pfam" id="PF04324">
    <property type="entry name" value="Fer2_BFD"/>
    <property type="match status" value="1"/>
</dbReference>
<evidence type="ECO:0000256" key="1">
    <source>
        <dbReference type="ARBA" id="ARBA00023002"/>
    </source>
</evidence>
<dbReference type="Pfam" id="PF07992">
    <property type="entry name" value="Pyr_redox_2"/>
    <property type="match status" value="1"/>
</dbReference>
<dbReference type="InterPro" id="IPR041854">
    <property type="entry name" value="BFD-like_2Fe2S-bd_dom_sf"/>
</dbReference>
<evidence type="ECO:0000259" key="4">
    <source>
        <dbReference type="Pfam" id="PF07992"/>
    </source>
</evidence>
<dbReference type="InterPro" id="IPR017224">
    <property type="entry name" value="Opine_Oxase_asu/HCN_bsu"/>
</dbReference>
<evidence type="ECO:0000313" key="6">
    <source>
        <dbReference type="Proteomes" id="UP001432011"/>
    </source>
</evidence>